<protein>
    <submittedName>
        <fullName evidence="2">Lrp/AsnC ligand binding domain-containing protein</fullName>
    </submittedName>
</protein>
<keyword evidence="3" id="KW-1185">Reference proteome</keyword>
<dbReference type="SUPFAM" id="SSF54909">
    <property type="entry name" value="Dimeric alpha+beta barrel"/>
    <property type="match status" value="1"/>
</dbReference>
<comment type="caution">
    <text evidence="2">The sequence shown here is derived from an EMBL/GenBank/DDBJ whole genome shotgun (WGS) entry which is preliminary data.</text>
</comment>
<proteinExistence type="predicted"/>
<organism evidence="2 3">
    <name type="scientific">Parvularcula maris</name>
    <dbReference type="NCBI Taxonomy" id="2965077"/>
    <lineage>
        <taxon>Bacteria</taxon>
        <taxon>Pseudomonadati</taxon>
        <taxon>Pseudomonadota</taxon>
        <taxon>Alphaproteobacteria</taxon>
        <taxon>Parvularculales</taxon>
        <taxon>Parvularculaceae</taxon>
        <taxon>Parvularcula</taxon>
    </lineage>
</organism>
<dbReference type="EMBL" id="JANIBC010000002">
    <property type="protein sequence ID" value="MCQ8184795.1"/>
    <property type="molecule type" value="Genomic_DNA"/>
</dbReference>
<evidence type="ECO:0000259" key="1">
    <source>
        <dbReference type="Pfam" id="PF01037"/>
    </source>
</evidence>
<dbReference type="AlphaFoldDB" id="A0A9X2L803"/>
<gene>
    <name evidence="2" type="ORF">NOG11_05275</name>
</gene>
<sequence length="87" mass="9825">MRKVYVLIKCELGRAYEVAEKLGWLERGPEVDSISGEHDLIARLYLEHDEDIGRVIANEIHAVPGIKDTQTLICFKAFSKDEGPKAE</sequence>
<feature type="domain" description="Transcription regulator AsnC/Lrp ligand binding" evidence="1">
    <location>
        <begin position="6"/>
        <end position="76"/>
    </location>
</feature>
<dbReference type="InterPro" id="IPR011008">
    <property type="entry name" value="Dimeric_a/b-barrel"/>
</dbReference>
<dbReference type="Proteomes" id="UP001142610">
    <property type="component" value="Unassembled WGS sequence"/>
</dbReference>
<reference evidence="2" key="1">
    <citation type="submission" date="2022-07" db="EMBL/GenBank/DDBJ databases">
        <title>Parvularcula maris sp. nov., an algicidal bacterium isolated from seawater.</title>
        <authorList>
            <person name="Li F."/>
        </authorList>
    </citation>
    <scope>NUCLEOTIDE SEQUENCE</scope>
    <source>
        <strain evidence="2">BGMRC 0090</strain>
    </source>
</reference>
<evidence type="ECO:0000313" key="2">
    <source>
        <dbReference type="EMBL" id="MCQ8184795.1"/>
    </source>
</evidence>
<name>A0A9X2L803_9PROT</name>
<dbReference type="Gene3D" id="3.30.70.920">
    <property type="match status" value="1"/>
</dbReference>
<accession>A0A9X2L803</accession>
<dbReference type="RefSeq" id="WP_256618644.1">
    <property type="nucleotide sequence ID" value="NZ_JANIBC010000002.1"/>
</dbReference>
<dbReference type="Pfam" id="PF01037">
    <property type="entry name" value="AsnC_trans_reg"/>
    <property type="match status" value="1"/>
</dbReference>
<evidence type="ECO:0000313" key="3">
    <source>
        <dbReference type="Proteomes" id="UP001142610"/>
    </source>
</evidence>
<dbReference type="InterPro" id="IPR019887">
    <property type="entry name" value="Tscrpt_reg_AsnC/Lrp_C"/>
</dbReference>